<organism evidence="2 3">
    <name type="scientific">Schizophyllum amplum</name>
    <dbReference type="NCBI Taxonomy" id="97359"/>
    <lineage>
        <taxon>Eukaryota</taxon>
        <taxon>Fungi</taxon>
        <taxon>Dikarya</taxon>
        <taxon>Basidiomycota</taxon>
        <taxon>Agaricomycotina</taxon>
        <taxon>Agaricomycetes</taxon>
        <taxon>Agaricomycetidae</taxon>
        <taxon>Agaricales</taxon>
        <taxon>Schizophyllaceae</taxon>
        <taxon>Schizophyllum</taxon>
    </lineage>
</organism>
<accession>A0A550C2F9</accession>
<feature type="region of interest" description="Disordered" evidence="1">
    <location>
        <begin position="494"/>
        <end position="513"/>
    </location>
</feature>
<gene>
    <name evidence="2" type="ORF">BD626DRAFT_573014</name>
</gene>
<feature type="compositionally biased region" description="Low complexity" evidence="1">
    <location>
        <begin position="597"/>
        <end position="616"/>
    </location>
</feature>
<dbReference type="EMBL" id="VDMD01000031">
    <property type="protein sequence ID" value="TRM58980.1"/>
    <property type="molecule type" value="Genomic_DNA"/>
</dbReference>
<protein>
    <submittedName>
        <fullName evidence="2">Uncharacterized protein</fullName>
    </submittedName>
</protein>
<comment type="caution">
    <text evidence="2">The sequence shown here is derived from an EMBL/GenBank/DDBJ whole genome shotgun (WGS) entry which is preliminary data.</text>
</comment>
<dbReference type="AlphaFoldDB" id="A0A550C2F9"/>
<reference evidence="2 3" key="1">
    <citation type="journal article" date="2019" name="New Phytol.">
        <title>Comparative genomics reveals unique wood-decay strategies and fruiting body development in the Schizophyllaceae.</title>
        <authorList>
            <person name="Almasi E."/>
            <person name="Sahu N."/>
            <person name="Krizsan K."/>
            <person name="Balint B."/>
            <person name="Kovacs G.M."/>
            <person name="Kiss B."/>
            <person name="Cseklye J."/>
            <person name="Drula E."/>
            <person name="Henrissat B."/>
            <person name="Nagy I."/>
            <person name="Chovatia M."/>
            <person name="Adam C."/>
            <person name="LaButti K."/>
            <person name="Lipzen A."/>
            <person name="Riley R."/>
            <person name="Grigoriev I.V."/>
            <person name="Nagy L.G."/>
        </authorList>
    </citation>
    <scope>NUCLEOTIDE SEQUENCE [LARGE SCALE GENOMIC DNA]</scope>
    <source>
        <strain evidence="2 3">NL-1724</strain>
    </source>
</reference>
<proteinExistence type="predicted"/>
<evidence type="ECO:0000313" key="2">
    <source>
        <dbReference type="EMBL" id="TRM58980.1"/>
    </source>
</evidence>
<feature type="region of interest" description="Disordered" evidence="1">
    <location>
        <begin position="558"/>
        <end position="631"/>
    </location>
</feature>
<keyword evidence="3" id="KW-1185">Reference proteome</keyword>
<feature type="compositionally biased region" description="Low complexity" evidence="1">
    <location>
        <begin position="503"/>
        <end position="513"/>
    </location>
</feature>
<dbReference type="OrthoDB" id="3060942at2759"/>
<sequence length="971" mass="109196">MVSFAICRQLARLPFFVASYLHGYQWGSVGAVPGELGLIDPERRLEDPKERSPIHEIDWFNPYRPWDGYMPCGPFARSDALYWLGGAYTATVEPVEGGVRLTRDWVAHFSELERKVSSACSDVYFAIPSLFVRQISGQHHYYRPYSLVHGKASSTFESADRARAQLGEWQAQILSNIAFLAWFTSCCGAWRDCMHATHVQFVESLALEARKVKGYLINLPVDYLWLDFDVLVDHDVPFHYIWTPAASSPARFLRAWPPLVARVLELYRVHQDALTDEIVLQDQRATEAVLDYDRWFQSRDPFALPHGLCRDSRMGRLEQGCSFSVQMQEYWLPYVVDDEAVVRRMGDDCALGFPCRSPHDEPVAVELRAYPWIPRNLPSDLRSITDRIAEGDHSVHAACFLLPEIATAQEPVLARELRRLTSAPFPQELLPTNCYAAVAFERTIEALEIQLVLESWSEAEVDAIDQPLREVWLEACTRINPFLYDSRQGAGPIPLAHRWDPQSTGSSTSDASGATLTLAQRLSSPAPEGRGGRLASLLPLSERIGARVTDEEAAQLLIAGRSSEASERRGRPGGSGSGRRSAPTRTQSERRSASPPARGSLSTRGSASLSSRGATSTEDDEYKWPEPPDITKPIISNTGDWFRAADQIKDLAQWLQGVLSPFTRPRAARARGTIAWAPEVIHDGYLVLDRPEDQLRFFFWAILMDDPRIEELLNTGVYAGVPMSIALPVGYYTVEPPATPLRKGAGHTIAMVELGEGGREVFDRWKAGLEDLARRPHIIALYLRGGLVAYILDRWAGDIVRPLIGLGPCQRTRDTFAGGVSTPGAPVPKVFYDEAHPDEINYIHGLVRTPNMSTTNKDDHHWIFPPPDVFGDPKIWPTCGEWTREEDKFLEGIAHAFEQGRWAVPTHHRWYDLVRQRGRLFRRTFNKNNVMPSSDARAWAEWMGAVFGVDPQYRRISTLANVRRPVALFHG</sequence>
<dbReference type="Proteomes" id="UP000320762">
    <property type="component" value="Unassembled WGS sequence"/>
</dbReference>
<evidence type="ECO:0000313" key="3">
    <source>
        <dbReference type="Proteomes" id="UP000320762"/>
    </source>
</evidence>
<evidence type="ECO:0000256" key="1">
    <source>
        <dbReference type="SAM" id="MobiDB-lite"/>
    </source>
</evidence>
<name>A0A550C2F9_9AGAR</name>